<dbReference type="GO" id="GO:0046872">
    <property type="term" value="F:metal ion binding"/>
    <property type="evidence" value="ECO:0007669"/>
    <property type="project" value="InterPro"/>
</dbReference>
<gene>
    <name evidence="6" type="ORF">NEZAVI_LOCUS8330</name>
</gene>
<name>A0A9P0HBH9_NEZVI</name>
<sequence length="440" mass="45881">MASSVSKVPLLQTLAKRTFAAVAAPKAAGSQNKVEVTTLPNKAIVTSLGCGPKPIVQVAVAFRAGSRNETSENYGASHILRSSAGLSTCNASSFYICRSLQQIGASLTATSDRETIVYVLESSASNINEGLDTLRKAVTGQEFRPWELSDNISRIKIELASLPSQAKVIDLIHKAAFRSGLGNSIFVREFNIKKLNSETLQHYAANNLTGDKAAIAGCGISQSDLTCFAESLGLCPGSGSALPASKYSGGEIRIEENIPLQHTIIAAEAPSLDKSDALAYAVLRYALGTGPSVYRGTGSGPLSKVAGVLVGAQALSMAHSDAGLFGIYVASPGYNAKEAVEAAVKVLKGGVTDQDVARGKAQLKAALLYSNERCRGLVDDLVGQALLVTGVPPKSAAELADQVSSVTTQQVQQALQKIQSGKKSLATIGSISKVPYLDEL</sequence>
<dbReference type="InterPro" id="IPR011249">
    <property type="entry name" value="Metalloenz_LuxS/M16"/>
</dbReference>
<dbReference type="AlphaFoldDB" id="A0A9P0HBH9"/>
<evidence type="ECO:0000313" key="6">
    <source>
        <dbReference type="EMBL" id="CAH1398736.1"/>
    </source>
</evidence>
<dbReference type="InterPro" id="IPR011765">
    <property type="entry name" value="Pept_M16_N"/>
</dbReference>
<evidence type="ECO:0000256" key="1">
    <source>
        <dbReference type="ARBA" id="ARBA00004173"/>
    </source>
</evidence>
<accession>A0A9P0HBH9</accession>
<proteinExistence type="predicted"/>
<evidence type="ECO:0000259" key="5">
    <source>
        <dbReference type="Pfam" id="PF05193"/>
    </source>
</evidence>
<dbReference type="PANTHER" id="PTHR11851:SF226">
    <property type="entry name" value="CYTOCHROME B-C1 COMPLEX SUBUNIT 2, MITOCHONDRIAL"/>
    <property type="match status" value="1"/>
</dbReference>
<keyword evidence="2" id="KW-0809">Transit peptide</keyword>
<evidence type="ECO:0000256" key="3">
    <source>
        <dbReference type="ARBA" id="ARBA00023128"/>
    </source>
</evidence>
<feature type="domain" description="Peptidase M16 C-terminal" evidence="5">
    <location>
        <begin position="194"/>
        <end position="363"/>
    </location>
</feature>
<dbReference type="FunFam" id="3.30.830.10:FF:000021">
    <property type="entry name" value="Cytochrome b-c1 complex subunit 2"/>
    <property type="match status" value="1"/>
</dbReference>
<dbReference type="Pfam" id="PF00675">
    <property type="entry name" value="Peptidase_M16"/>
    <property type="match status" value="1"/>
</dbReference>
<reference evidence="6" key="1">
    <citation type="submission" date="2022-01" db="EMBL/GenBank/DDBJ databases">
        <authorList>
            <person name="King R."/>
        </authorList>
    </citation>
    <scope>NUCLEOTIDE SEQUENCE</scope>
</reference>
<protein>
    <recommendedName>
        <fullName evidence="8">Cytochrome b-c1 complex subunit 2, mitochondrial</fullName>
    </recommendedName>
</protein>
<evidence type="ECO:0000256" key="2">
    <source>
        <dbReference type="ARBA" id="ARBA00022946"/>
    </source>
</evidence>
<dbReference type="InterPro" id="IPR050361">
    <property type="entry name" value="MPP/UQCRC_Complex"/>
</dbReference>
<dbReference type="GO" id="GO:0016020">
    <property type="term" value="C:membrane"/>
    <property type="evidence" value="ECO:0007669"/>
    <property type="project" value="UniProtKB-ARBA"/>
</dbReference>
<dbReference type="Gene3D" id="3.30.830.10">
    <property type="entry name" value="Metalloenzyme, LuxS/M16 peptidase-like"/>
    <property type="match status" value="2"/>
</dbReference>
<evidence type="ECO:0008006" key="8">
    <source>
        <dbReference type="Google" id="ProtNLM"/>
    </source>
</evidence>
<dbReference type="Pfam" id="PF05193">
    <property type="entry name" value="Peptidase_M16_C"/>
    <property type="match status" value="1"/>
</dbReference>
<keyword evidence="7" id="KW-1185">Reference proteome</keyword>
<organism evidence="6 7">
    <name type="scientific">Nezara viridula</name>
    <name type="common">Southern green stink bug</name>
    <name type="synonym">Cimex viridulus</name>
    <dbReference type="NCBI Taxonomy" id="85310"/>
    <lineage>
        <taxon>Eukaryota</taxon>
        <taxon>Metazoa</taxon>
        <taxon>Ecdysozoa</taxon>
        <taxon>Arthropoda</taxon>
        <taxon>Hexapoda</taxon>
        <taxon>Insecta</taxon>
        <taxon>Pterygota</taxon>
        <taxon>Neoptera</taxon>
        <taxon>Paraneoptera</taxon>
        <taxon>Hemiptera</taxon>
        <taxon>Heteroptera</taxon>
        <taxon>Panheteroptera</taxon>
        <taxon>Pentatomomorpha</taxon>
        <taxon>Pentatomoidea</taxon>
        <taxon>Pentatomidae</taxon>
        <taxon>Pentatominae</taxon>
        <taxon>Nezara</taxon>
    </lineage>
</organism>
<evidence type="ECO:0000313" key="7">
    <source>
        <dbReference type="Proteomes" id="UP001152798"/>
    </source>
</evidence>
<dbReference type="SUPFAM" id="SSF63411">
    <property type="entry name" value="LuxS/MPP-like metallohydrolase"/>
    <property type="match status" value="2"/>
</dbReference>
<comment type="subcellular location">
    <subcellularLocation>
        <location evidence="1">Mitochondrion</location>
    </subcellularLocation>
</comment>
<evidence type="ECO:0000259" key="4">
    <source>
        <dbReference type="Pfam" id="PF00675"/>
    </source>
</evidence>
<dbReference type="FunFam" id="3.30.830.10:FF:000039">
    <property type="entry name" value="Ubiquinol-cytochrome c reductase core subunit 2"/>
    <property type="match status" value="1"/>
</dbReference>
<dbReference type="InterPro" id="IPR007863">
    <property type="entry name" value="Peptidase_M16_C"/>
</dbReference>
<dbReference type="EMBL" id="OV725080">
    <property type="protein sequence ID" value="CAH1398736.1"/>
    <property type="molecule type" value="Genomic_DNA"/>
</dbReference>
<dbReference type="Proteomes" id="UP001152798">
    <property type="component" value="Chromosome 4"/>
</dbReference>
<keyword evidence="3" id="KW-0496">Mitochondrion</keyword>
<dbReference type="OrthoDB" id="6369905at2759"/>
<dbReference type="PANTHER" id="PTHR11851">
    <property type="entry name" value="METALLOPROTEASE"/>
    <property type="match status" value="1"/>
</dbReference>
<feature type="domain" description="Peptidase M16 N-terminal" evidence="4">
    <location>
        <begin position="52"/>
        <end position="185"/>
    </location>
</feature>
<dbReference type="GO" id="GO:0005739">
    <property type="term" value="C:mitochondrion"/>
    <property type="evidence" value="ECO:0007669"/>
    <property type="project" value="UniProtKB-SubCell"/>
</dbReference>